<sequence>MEATTISSVWVEFWGFRLEYYTADIAYFVGSMVGNVLGVDFSDQRLLAVEAQKEALCQCFDTVSFMDFESPSFVNEAMAFHKFKDEPMEEDEDPLTPIGYYSDPIGQGSQGGVTYNSPHSSNIQSPLDVQSPINWELIAAESARWQPTSERGTQTEWREEVENRNKMFFGLGDELHILVQSALPTTDTDGRGPQEQLMPQFSSDHVQNASPVVIS</sequence>
<feature type="region of interest" description="Disordered" evidence="1">
    <location>
        <begin position="184"/>
        <end position="215"/>
    </location>
</feature>
<dbReference type="Proteomes" id="UP000634136">
    <property type="component" value="Unassembled WGS sequence"/>
</dbReference>
<accession>A0A834TL01</accession>
<protein>
    <recommendedName>
        <fullName evidence="4">DUF4283 domain-containing protein</fullName>
    </recommendedName>
</protein>
<evidence type="ECO:0008006" key="4">
    <source>
        <dbReference type="Google" id="ProtNLM"/>
    </source>
</evidence>
<proteinExistence type="predicted"/>
<name>A0A834TL01_9FABA</name>
<dbReference type="EMBL" id="JAAIUW010000007">
    <property type="protein sequence ID" value="KAF7824022.1"/>
    <property type="molecule type" value="Genomic_DNA"/>
</dbReference>
<reference evidence="2" key="1">
    <citation type="submission" date="2020-09" db="EMBL/GenBank/DDBJ databases">
        <title>Genome-Enabled Discovery of Anthraquinone Biosynthesis in Senna tora.</title>
        <authorList>
            <person name="Kang S.-H."/>
            <person name="Pandey R.P."/>
            <person name="Lee C.-M."/>
            <person name="Sim J.-S."/>
            <person name="Jeong J.-T."/>
            <person name="Choi B.-S."/>
            <person name="Jung M."/>
            <person name="Ginzburg D."/>
            <person name="Zhao K."/>
            <person name="Won S.Y."/>
            <person name="Oh T.-J."/>
            <person name="Yu Y."/>
            <person name="Kim N.-H."/>
            <person name="Lee O.R."/>
            <person name="Lee T.-H."/>
            <person name="Bashyal P."/>
            <person name="Kim T.-S."/>
            <person name="Lee W.-H."/>
            <person name="Kawkins C."/>
            <person name="Kim C.-K."/>
            <person name="Kim J.S."/>
            <person name="Ahn B.O."/>
            <person name="Rhee S.Y."/>
            <person name="Sohng J.K."/>
        </authorList>
    </citation>
    <scope>NUCLEOTIDE SEQUENCE</scope>
    <source>
        <tissue evidence="2">Leaf</tissue>
    </source>
</reference>
<evidence type="ECO:0000313" key="2">
    <source>
        <dbReference type="EMBL" id="KAF7824022.1"/>
    </source>
</evidence>
<gene>
    <name evidence="2" type="ORF">G2W53_022166</name>
</gene>
<comment type="caution">
    <text evidence="2">The sequence shown here is derived from an EMBL/GenBank/DDBJ whole genome shotgun (WGS) entry which is preliminary data.</text>
</comment>
<keyword evidence="3" id="KW-1185">Reference proteome</keyword>
<evidence type="ECO:0000313" key="3">
    <source>
        <dbReference type="Proteomes" id="UP000634136"/>
    </source>
</evidence>
<feature type="compositionally biased region" description="Polar residues" evidence="1">
    <location>
        <begin position="197"/>
        <end position="215"/>
    </location>
</feature>
<dbReference type="AlphaFoldDB" id="A0A834TL01"/>
<dbReference type="OrthoDB" id="1743559at2759"/>
<evidence type="ECO:0000256" key="1">
    <source>
        <dbReference type="SAM" id="MobiDB-lite"/>
    </source>
</evidence>
<organism evidence="2 3">
    <name type="scientific">Senna tora</name>
    <dbReference type="NCBI Taxonomy" id="362788"/>
    <lineage>
        <taxon>Eukaryota</taxon>
        <taxon>Viridiplantae</taxon>
        <taxon>Streptophyta</taxon>
        <taxon>Embryophyta</taxon>
        <taxon>Tracheophyta</taxon>
        <taxon>Spermatophyta</taxon>
        <taxon>Magnoliopsida</taxon>
        <taxon>eudicotyledons</taxon>
        <taxon>Gunneridae</taxon>
        <taxon>Pentapetalae</taxon>
        <taxon>rosids</taxon>
        <taxon>fabids</taxon>
        <taxon>Fabales</taxon>
        <taxon>Fabaceae</taxon>
        <taxon>Caesalpinioideae</taxon>
        <taxon>Cassia clade</taxon>
        <taxon>Senna</taxon>
    </lineage>
</organism>